<keyword evidence="2" id="KW-0813">Transport</keyword>
<evidence type="ECO:0000259" key="7">
    <source>
        <dbReference type="PROSITE" id="PS51093"/>
    </source>
</evidence>
<dbReference type="NCBIfam" id="TIGR00830">
    <property type="entry name" value="PTBA"/>
    <property type="match status" value="1"/>
</dbReference>
<keyword evidence="3" id="KW-0762">Sugar transport</keyword>
<dbReference type="Gene3D" id="2.70.70.10">
    <property type="entry name" value="Glucose Permease (Domain IIA)"/>
    <property type="match status" value="1"/>
</dbReference>
<reference evidence="8 9" key="1">
    <citation type="submission" date="2017-05" db="EMBL/GenBank/DDBJ databases">
        <title>Lactobacillus nurukis nov., sp. nov., isolated from nuruk.</title>
        <authorList>
            <person name="Kim S.-J."/>
        </authorList>
    </citation>
    <scope>NUCLEOTIDE SEQUENCE [LARGE SCALE GENOMIC DNA]</scope>
    <source>
        <strain evidence="8 9">SYF10-1a</strain>
    </source>
</reference>
<dbReference type="Proteomes" id="UP000235649">
    <property type="component" value="Unassembled WGS sequence"/>
</dbReference>
<dbReference type="InterPro" id="IPR050890">
    <property type="entry name" value="PTS_EIIA_component"/>
</dbReference>
<evidence type="ECO:0000256" key="1">
    <source>
        <dbReference type="ARBA" id="ARBA00004496"/>
    </source>
</evidence>
<comment type="caution">
    <text evidence="8">The sequence shown here is derived from an EMBL/GenBank/DDBJ whole genome shotgun (WGS) entry which is preliminary data.</text>
</comment>
<evidence type="ECO:0000256" key="4">
    <source>
        <dbReference type="ARBA" id="ARBA00022679"/>
    </source>
</evidence>
<keyword evidence="9" id="KW-1185">Reference proteome</keyword>
<sequence length="154" mass="16917">MNLFSKKESLFSPVDGIVKSITETNDELFATKSMGDGFVVIPTANEIYSPISGTVVAVFPTKHAISLKKGKMKFLLHLGIDTVELNGEGFDIKVSSGDIVNEKMLLGTVDFDFVKRSNKATDVVFVCTNLKEKQQVNLSTLKEVNHSEKVGFIE</sequence>
<keyword evidence="5" id="KW-0598">Phosphotransferase system</keyword>
<evidence type="ECO:0000313" key="8">
    <source>
        <dbReference type="EMBL" id="PMD72193.1"/>
    </source>
</evidence>
<dbReference type="GO" id="GO:0016301">
    <property type="term" value="F:kinase activity"/>
    <property type="evidence" value="ECO:0007669"/>
    <property type="project" value="UniProtKB-KW"/>
</dbReference>
<dbReference type="OrthoDB" id="9769191at2"/>
<dbReference type="RefSeq" id="WP_102195721.1">
    <property type="nucleotide sequence ID" value="NZ_NIPR01000008.1"/>
</dbReference>
<keyword evidence="4" id="KW-0808">Transferase</keyword>
<dbReference type="SUPFAM" id="SSF51261">
    <property type="entry name" value="Duplicated hybrid motif"/>
    <property type="match status" value="1"/>
</dbReference>
<dbReference type="GO" id="GO:0005737">
    <property type="term" value="C:cytoplasm"/>
    <property type="evidence" value="ECO:0007669"/>
    <property type="project" value="UniProtKB-SubCell"/>
</dbReference>
<organism evidence="8 9">
    <name type="scientific">Companilactobacillus nuruki</name>
    <dbReference type="NCBI Taxonomy" id="1993540"/>
    <lineage>
        <taxon>Bacteria</taxon>
        <taxon>Bacillati</taxon>
        <taxon>Bacillota</taxon>
        <taxon>Bacilli</taxon>
        <taxon>Lactobacillales</taxon>
        <taxon>Lactobacillaceae</taxon>
        <taxon>Companilactobacillus</taxon>
    </lineage>
</organism>
<dbReference type="PANTHER" id="PTHR45008">
    <property type="entry name" value="PTS SYSTEM GLUCOSE-SPECIFIC EIIA COMPONENT"/>
    <property type="match status" value="1"/>
</dbReference>
<protein>
    <submittedName>
        <fullName evidence="8">Sugar permease</fullName>
    </submittedName>
</protein>
<dbReference type="AlphaFoldDB" id="A0A2N7AVL2"/>
<proteinExistence type="predicted"/>
<name>A0A2N7AVL2_9LACO</name>
<evidence type="ECO:0000256" key="3">
    <source>
        <dbReference type="ARBA" id="ARBA00022597"/>
    </source>
</evidence>
<evidence type="ECO:0000256" key="6">
    <source>
        <dbReference type="ARBA" id="ARBA00022777"/>
    </source>
</evidence>
<evidence type="ECO:0000256" key="5">
    <source>
        <dbReference type="ARBA" id="ARBA00022683"/>
    </source>
</evidence>
<dbReference type="PANTHER" id="PTHR45008:SF1">
    <property type="entry name" value="PTS SYSTEM GLUCOSE-SPECIFIC EIIA COMPONENT"/>
    <property type="match status" value="1"/>
</dbReference>
<dbReference type="GO" id="GO:0009401">
    <property type="term" value="P:phosphoenolpyruvate-dependent sugar phosphotransferase system"/>
    <property type="evidence" value="ECO:0007669"/>
    <property type="project" value="UniProtKB-KW"/>
</dbReference>
<gene>
    <name evidence="8" type="ORF">CBP76_04360</name>
</gene>
<evidence type="ECO:0000256" key="2">
    <source>
        <dbReference type="ARBA" id="ARBA00022448"/>
    </source>
</evidence>
<dbReference type="PROSITE" id="PS51093">
    <property type="entry name" value="PTS_EIIA_TYPE_1"/>
    <property type="match status" value="1"/>
</dbReference>
<evidence type="ECO:0000313" key="9">
    <source>
        <dbReference type="Proteomes" id="UP000235649"/>
    </source>
</evidence>
<dbReference type="InterPro" id="IPR011055">
    <property type="entry name" value="Dup_hybrid_motif"/>
</dbReference>
<keyword evidence="6" id="KW-0418">Kinase</keyword>
<accession>A0A2N7AVL2</accession>
<dbReference type="Pfam" id="PF00358">
    <property type="entry name" value="PTS_EIIA_1"/>
    <property type="match status" value="1"/>
</dbReference>
<comment type="subcellular location">
    <subcellularLocation>
        <location evidence="1">Cytoplasm</location>
    </subcellularLocation>
</comment>
<feature type="domain" description="PTS EIIA type-1" evidence="7">
    <location>
        <begin position="26"/>
        <end position="129"/>
    </location>
</feature>
<dbReference type="InterPro" id="IPR001127">
    <property type="entry name" value="PTS_EIIA_1_perm"/>
</dbReference>
<dbReference type="EMBL" id="NIPR01000008">
    <property type="protein sequence ID" value="PMD72193.1"/>
    <property type="molecule type" value="Genomic_DNA"/>
</dbReference>